<protein>
    <submittedName>
        <fullName evidence="3">Uncharacterized protein</fullName>
    </submittedName>
</protein>
<keyword evidence="1" id="KW-0175">Coiled coil</keyword>
<dbReference type="OrthoDB" id="8194677at2759"/>
<accession>A0A4Y2LWB5</accession>
<name>A0A4Y2LWB5_ARAVE</name>
<dbReference type="EMBL" id="BGPR01006370">
    <property type="protein sequence ID" value="GBN18363.1"/>
    <property type="molecule type" value="Genomic_DNA"/>
</dbReference>
<gene>
    <name evidence="3" type="ORF">AVEN_167555_1</name>
    <name evidence="2" type="ORF">AVEN_174576_1</name>
</gene>
<feature type="non-terminal residue" evidence="3">
    <location>
        <position position="1"/>
    </location>
</feature>
<evidence type="ECO:0000256" key="1">
    <source>
        <dbReference type="SAM" id="Coils"/>
    </source>
</evidence>
<sequence length="259" mass="30152">TLRNENPSKEELISCNASKVEKCKEMEKQRGTLTEENNASKKKENDLQTLLTTADVNIVSTKEQIKELEELILTSPDKMSTEIKKLKDSICEEEVKIKEKEMKMKDKKKNLDALKHILEGNAKDLEEVKNINKALQTFEDIVKNFIADVQKCQEEKENLRKLESELLMKEELQSINEHKSAKIHLQFKKQKESYNETFQMLQRTLAQEQNDLIRLKAASLELDQKMDKDADTILEIVEKCKEAEKTTQKLKMDYKSQVC</sequence>
<dbReference type="AlphaFoldDB" id="A0A4Y2LWB5"/>
<evidence type="ECO:0000313" key="4">
    <source>
        <dbReference type="Proteomes" id="UP000499080"/>
    </source>
</evidence>
<comment type="caution">
    <text evidence="3">The sequence shown here is derived from an EMBL/GenBank/DDBJ whole genome shotgun (WGS) entry which is preliminary data.</text>
</comment>
<evidence type="ECO:0000313" key="2">
    <source>
        <dbReference type="EMBL" id="GBN18329.1"/>
    </source>
</evidence>
<reference evidence="3 4" key="1">
    <citation type="journal article" date="2019" name="Sci. Rep.">
        <title>Orb-weaving spider Araneus ventricosus genome elucidates the spidroin gene catalogue.</title>
        <authorList>
            <person name="Kono N."/>
            <person name="Nakamura H."/>
            <person name="Ohtoshi R."/>
            <person name="Moran D.A.P."/>
            <person name="Shinohara A."/>
            <person name="Yoshida Y."/>
            <person name="Fujiwara M."/>
            <person name="Mori M."/>
            <person name="Tomita M."/>
            <person name="Arakawa K."/>
        </authorList>
    </citation>
    <scope>NUCLEOTIDE SEQUENCE [LARGE SCALE GENOMIC DNA]</scope>
</reference>
<evidence type="ECO:0000313" key="3">
    <source>
        <dbReference type="EMBL" id="GBN18363.1"/>
    </source>
</evidence>
<dbReference type="EMBL" id="BGPR01006365">
    <property type="protein sequence ID" value="GBN18329.1"/>
    <property type="molecule type" value="Genomic_DNA"/>
</dbReference>
<keyword evidence="4" id="KW-1185">Reference proteome</keyword>
<proteinExistence type="predicted"/>
<feature type="coiled-coil region" evidence="1">
    <location>
        <begin position="97"/>
        <end position="218"/>
    </location>
</feature>
<organism evidence="3 4">
    <name type="scientific">Araneus ventricosus</name>
    <name type="common">Orbweaver spider</name>
    <name type="synonym">Epeira ventricosa</name>
    <dbReference type="NCBI Taxonomy" id="182803"/>
    <lineage>
        <taxon>Eukaryota</taxon>
        <taxon>Metazoa</taxon>
        <taxon>Ecdysozoa</taxon>
        <taxon>Arthropoda</taxon>
        <taxon>Chelicerata</taxon>
        <taxon>Arachnida</taxon>
        <taxon>Araneae</taxon>
        <taxon>Araneomorphae</taxon>
        <taxon>Entelegynae</taxon>
        <taxon>Araneoidea</taxon>
        <taxon>Araneidae</taxon>
        <taxon>Araneus</taxon>
    </lineage>
</organism>
<dbReference type="Proteomes" id="UP000499080">
    <property type="component" value="Unassembled WGS sequence"/>
</dbReference>
<feature type="coiled-coil region" evidence="1">
    <location>
        <begin position="23"/>
        <end position="71"/>
    </location>
</feature>